<organism evidence="1 2">
    <name type="scientific">Kordia aestuariivivens</name>
    <dbReference type="NCBI Taxonomy" id="2759037"/>
    <lineage>
        <taxon>Bacteria</taxon>
        <taxon>Pseudomonadati</taxon>
        <taxon>Bacteroidota</taxon>
        <taxon>Flavobacteriia</taxon>
        <taxon>Flavobacteriales</taxon>
        <taxon>Flavobacteriaceae</taxon>
        <taxon>Kordia</taxon>
    </lineage>
</organism>
<keyword evidence="2" id="KW-1185">Reference proteome</keyword>
<evidence type="ECO:0008006" key="3">
    <source>
        <dbReference type="Google" id="ProtNLM"/>
    </source>
</evidence>
<name>A0ABR7Q959_9FLAO</name>
<reference evidence="1 2" key="1">
    <citation type="submission" date="2020-07" db="EMBL/GenBank/DDBJ databases">
        <title>Description of Kordia aestuariivivens sp. nov., isolated from a tidal flat.</title>
        <authorList>
            <person name="Park S."/>
            <person name="Yoon J.-H."/>
        </authorList>
    </citation>
    <scope>NUCLEOTIDE SEQUENCE [LARGE SCALE GENOMIC DNA]</scope>
    <source>
        <strain evidence="1 2">YSTF-M3</strain>
    </source>
</reference>
<evidence type="ECO:0000313" key="1">
    <source>
        <dbReference type="EMBL" id="MBC8755095.1"/>
    </source>
</evidence>
<dbReference type="RefSeq" id="WP_187562141.1">
    <property type="nucleotide sequence ID" value="NZ_JACGWS010000005.1"/>
</dbReference>
<dbReference type="Proteomes" id="UP000619238">
    <property type="component" value="Unassembled WGS sequence"/>
</dbReference>
<gene>
    <name evidence="1" type="ORF">H2O64_10455</name>
</gene>
<proteinExistence type="predicted"/>
<sequence>MKKKNLRSLNLNKRNISILDAHKVSGGAINHSTVGPCYPSYNCPPPPPEKSKRTNPCEI</sequence>
<protein>
    <recommendedName>
        <fullName evidence="3">Bacteriocin</fullName>
    </recommendedName>
</protein>
<dbReference type="EMBL" id="JACGWS010000005">
    <property type="protein sequence ID" value="MBC8755095.1"/>
    <property type="molecule type" value="Genomic_DNA"/>
</dbReference>
<comment type="caution">
    <text evidence="1">The sequence shown here is derived from an EMBL/GenBank/DDBJ whole genome shotgun (WGS) entry which is preliminary data.</text>
</comment>
<accession>A0ABR7Q959</accession>
<evidence type="ECO:0000313" key="2">
    <source>
        <dbReference type="Proteomes" id="UP000619238"/>
    </source>
</evidence>